<evidence type="ECO:0000313" key="1">
    <source>
        <dbReference type="EMBL" id="KAF2470534.1"/>
    </source>
</evidence>
<protein>
    <submittedName>
        <fullName evidence="1">Uncharacterized protein</fullName>
    </submittedName>
</protein>
<reference evidence="1" key="1">
    <citation type="journal article" date="2020" name="Stud. Mycol.">
        <title>101 Dothideomycetes genomes: a test case for predicting lifestyles and emergence of pathogens.</title>
        <authorList>
            <person name="Haridas S."/>
            <person name="Albert R."/>
            <person name="Binder M."/>
            <person name="Bloem J."/>
            <person name="Labutti K."/>
            <person name="Salamov A."/>
            <person name="Andreopoulos B."/>
            <person name="Baker S."/>
            <person name="Barry K."/>
            <person name="Bills G."/>
            <person name="Bluhm B."/>
            <person name="Cannon C."/>
            <person name="Castanera R."/>
            <person name="Culley D."/>
            <person name="Daum C."/>
            <person name="Ezra D."/>
            <person name="Gonzalez J."/>
            <person name="Henrissat B."/>
            <person name="Kuo A."/>
            <person name="Liang C."/>
            <person name="Lipzen A."/>
            <person name="Lutzoni F."/>
            <person name="Magnuson J."/>
            <person name="Mondo S."/>
            <person name="Nolan M."/>
            <person name="Ohm R."/>
            <person name="Pangilinan J."/>
            <person name="Park H.-J."/>
            <person name="Ramirez L."/>
            <person name="Alfaro M."/>
            <person name="Sun H."/>
            <person name="Tritt A."/>
            <person name="Yoshinaga Y."/>
            <person name="Zwiers L.-H."/>
            <person name="Turgeon B."/>
            <person name="Goodwin S."/>
            <person name="Spatafora J."/>
            <person name="Crous P."/>
            <person name="Grigoriev I."/>
        </authorList>
    </citation>
    <scope>NUCLEOTIDE SEQUENCE</scope>
    <source>
        <strain evidence="1">ATCC 200398</strain>
    </source>
</reference>
<comment type="caution">
    <text evidence="1">The sequence shown here is derived from an EMBL/GenBank/DDBJ whole genome shotgun (WGS) entry which is preliminary data.</text>
</comment>
<dbReference type="Proteomes" id="UP000799755">
    <property type="component" value="Unassembled WGS sequence"/>
</dbReference>
<sequence length="341" mass="37529">MSTSEDASQVAGILLIVLDIITVAGRFYSRWITKLGFGWDDWTILIALLIGIVPGALTMWASTISATGAAAASNLDPNHVYTPEDVLYTKITFSTTVLYFFITSITKISILLLFHRIFSISDSMRKYIYIGFAAVVAFWLSATIADLLNCIPLEWTWKNGLADPRYCISYNMFWLGTGIAESVIDLYILALPLAMVSTLHLERKRKWGVAGIFLLGGFVLFSGVAKIILSYLTNSREPDFGKGSLWTTVHLYTSILCANLPTSRPLLNRVAQLTSASRVRLLSLSRAKRWYSLSGSQETRGTNNGTTISQSKPGGGSQDSAPSGRDQYELPLYSVNSHEGP</sequence>
<dbReference type="EMBL" id="MU003508">
    <property type="protein sequence ID" value="KAF2470534.1"/>
    <property type="molecule type" value="Genomic_DNA"/>
</dbReference>
<proteinExistence type="predicted"/>
<organism evidence="1 2">
    <name type="scientific">Lindgomyces ingoldianus</name>
    <dbReference type="NCBI Taxonomy" id="673940"/>
    <lineage>
        <taxon>Eukaryota</taxon>
        <taxon>Fungi</taxon>
        <taxon>Dikarya</taxon>
        <taxon>Ascomycota</taxon>
        <taxon>Pezizomycotina</taxon>
        <taxon>Dothideomycetes</taxon>
        <taxon>Pleosporomycetidae</taxon>
        <taxon>Pleosporales</taxon>
        <taxon>Lindgomycetaceae</taxon>
        <taxon>Lindgomyces</taxon>
    </lineage>
</organism>
<evidence type="ECO:0000313" key="2">
    <source>
        <dbReference type="Proteomes" id="UP000799755"/>
    </source>
</evidence>
<name>A0ACB6QU56_9PLEO</name>
<accession>A0ACB6QU56</accession>
<keyword evidence="2" id="KW-1185">Reference proteome</keyword>
<gene>
    <name evidence="1" type="ORF">BDR25DRAFT_262485</name>
</gene>